<feature type="domain" description="SLH" evidence="3">
    <location>
        <begin position="1321"/>
        <end position="1381"/>
    </location>
</feature>
<dbReference type="Pfam" id="PF12733">
    <property type="entry name" value="Cadherin-like"/>
    <property type="match status" value="1"/>
</dbReference>
<feature type="compositionally biased region" description="Low complexity" evidence="2">
    <location>
        <begin position="1153"/>
        <end position="1169"/>
    </location>
</feature>
<dbReference type="PROSITE" id="PS51272">
    <property type="entry name" value="SLH"/>
    <property type="match status" value="3"/>
</dbReference>
<gene>
    <name evidence="4" type="ORF">GC096_16035</name>
</gene>
<dbReference type="SUPFAM" id="SSF49265">
    <property type="entry name" value="Fibronectin type III"/>
    <property type="match status" value="1"/>
</dbReference>
<evidence type="ECO:0000313" key="5">
    <source>
        <dbReference type="Proteomes" id="UP000653578"/>
    </source>
</evidence>
<dbReference type="Pfam" id="PF09479">
    <property type="entry name" value="Flg_new"/>
    <property type="match status" value="4"/>
</dbReference>
<dbReference type="Pfam" id="PF00395">
    <property type="entry name" value="SLH"/>
    <property type="match status" value="3"/>
</dbReference>
<organism evidence="4 5">
    <name type="scientific">Paenibacillus plantarum</name>
    <dbReference type="NCBI Taxonomy" id="2654975"/>
    <lineage>
        <taxon>Bacteria</taxon>
        <taxon>Bacillati</taxon>
        <taxon>Bacillota</taxon>
        <taxon>Bacilli</taxon>
        <taxon>Bacillales</taxon>
        <taxon>Paenibacillaceae</taxon>
        <taxon>Paenibacillus</taxon>
    </lineage>
</organism>
<evidence type="ECO:0000256" key="1">
    <source>
        <dbReference type="ARBA" id="ARBA00004196"/>
    </source>
</evidence>
<dbReference type="Gene3D" id="2.60.40.10">
    <property type="entry name" value="Immunoglobulins"/>
    <property type="match status" value="2"/>
</dbReference>
<dbReference type="InterPro" id="IPR042229">
    <property type="entry name" value="Listeria/Bacterioides_rpt_sf"/>
</dbReference>
<dbReference type="InterPro" id="IPR051465">
    <property type="entry name" value="Cell_Envelope_Struct_Comp"/>
</dbReference>
<dbReference type="EMBL" id="WHNY01000047">
    <property type="protein sequence ID" value="NOU65544.1"/>
    <property type="molecule type" value="Genomic_DNA"/>
</dbReference>
<dbReference type="NCBIfam" id="TIGR02543">
    <property type="entry name" value="List_Bact_rpt"/>
    <property type="match status" value="2"/>
</dbReference>
<dbReference type="Gene3D" id="2.60.40.4270">
    <property type="entry name" value="Listeria-Bacteroides repeat domain"/>
    <property type="match status" value="4"/>
</dbReference>
<dbReference type="InterPro" id="IPR013783">
    <property type="entry name" value="Ig-like_fold"/>
</dbReference>
<comment type="subcellular location">
    <subcellularLocation>
        <location evidence="1">Cell envelope</location>
    </subcellularLocation>
</comment>
<dbReference type="InterPro" id="IPR013378">
    <property type="entry name" value="InlB-like_B-rpt"/>
</dbReference>
<dbReference type="RefSeq" id="WP_171631568.1">
    <property type="nucleotide sequence ID" value="NZ_WHNY01000047.1"/>
</dbReference>
<proteinExistence type="predicted"/>
<dbReference type="InterPro" id="IPR011493">
    <property type="entry name" value="GLUG"/>
</dbReference>
<reference evidence="4 5" key="1">
    <citation type="submission" date="2019-10" db="EMBL/GenBank/DDBJ databases">
        <title>Description of Paenibacillus humi sp. nov.</title>
        <authorList>
            <person name="Carlier A."/>
            <person name="Qi S."/>
        </authorList>
    </citation>
    <scope>NUCLEOTIDE SEQUENCE [LARGE SCALE GENOMIC DNA]</scope>
    <source>
        <strain evidence="4 5">LMG 31461</strain>
    </source>
</reference>
<dbReference type="Gene3D" id="2.160.20.110">
    <property type="match status" value="1"/>
</dbReference>
<dbReference type="PANTHER" id="PTHR43308:SF5">
    <property type="entry name" value="S-LAYER PROTEIN _ PEPTIDOGLYCAN ENDO-BETA-N-ACETYLGLUCOSAMINIDASE"/>
    <property type="match status" value="1"/>
</dbReference>
<dbReference type="Pfam" id="PF07581">
    <property type="entry name" value="Glug"/>
    <property type="match status" value="2"/>
</dbReference>
<dbReference type="Proteomes" id="UP000653578">
    <property type="component" value="Unassembled WGS sequence"/>
</dbReference>
<dbReference type="InterPro" id="IPR025883">
    <property type="entry name" value="Cadherin-like_domain"/>
</dbReference>
<name>A0ABX1XB11_9BACL</name>
<dbReference type="InterPro" id="IPR001119">
    <property type="entry name" value="SLH_dom"/>
</dbReference>
<dbReference type="InterPro" id="IPR036116">
    <property type="entry name" value="FN3_sf"/>
</dbReference>
<sequence length="1502" mass="157860">MHNILGMVKQKKIFTVVLALAVFINVYSGVAKAQGTATLKISANSMDSTYGEDVTFNVTALDPVIGGMTPSGTITFRDGNQDLTTVGLTTAEPVITTTNCGSACPVIQWGAYTYRAYSFGDNRIAMNIVTYDASGNIVNQLEKAGARYLSNITMDAATQTFTFWGQDDMTITVGWGELLSASSSASFKTSALAIGMHAITAAFPGDDAHAASEATTTFTVHPRYTVVYNGNSSTGGEVPANSGSYKGIKVSISGNNGNLVKTGYTFAGWNTQEDGHGVDYKADAEGVITSDVTLYAQWTKVLEVGMGTESDPYQIKTVEEFDTVRNYLDPGLYFKLTADIDLSSYGQGWLPIGGSSGRFQGHMDGNGHKITGLTINRPNDNFSGLFGYIDYDASVSNMILENVNVTGKQYVGGLVGRIDGGEISNSYVSGSVTGTSASVGGLIGYNYYGTVSNSFSKAIVTGSSTNVGGLVGANFGEISYGYAAGNVKGTGTNVGGLIGTNSGTISYSYAAGSVTGSGTKVGGLIGNNSSGTISYSFYDSGTTGQSDTGKGVGRSTTEMKTQSTYADSNWDFTSIWGISPSRNNGYPYLQAIQKYVTYDGNGNTGGSAPTDNNSYSQGVTVNVYSNAVNVVKAHYTFASWNTQADGTGTDYAPGAAFNMGSTDVTLYVKWILNPKFTVTYSGNGSTGGSVPTDSGSYEQGVAVSVSGNNGNLVKTHYTFAGWNTQADGSGTDYAADAVFNMGSSAVTLYAKWILNPTYTVTYNGNSSTGGSVPTNSGSYEQGVTVAVSGNNGNLVKTDYTFAGWNTAADGSGISYTDGVNLLIGTQNVTLYAQWLSANTLLSGLSLDQETLDFSPTQTKYVVNVVNSVSNLNLFVSKGDPTQSLTVTGANYNSVTGNVYTYNASSLVVGPNPIQITVTSQDGSHTTYVVTITRLGIMGEPMQLNPSVRTLTYPGGLVIKLPDGLVIPEGATLTVLDSNAAPSEEVKLTRSGQVIDFQFEGMTITQPVQITLGYDQSSDRSKIAVYYYNVSTGKWEYNPSQVTDNGIETTVSHFSTYGVLADTTAPDQVTITSGAKTTNSITLHLAANDDSGVAKYMIYRDGTLIVETAESTYVDTGLSASKQYIYTAKAVDMLGNISNASESMSVATNGNGGSNTPTGGSNTPTGGSYTPTPPTSDPKVTSTDGHLTLPAGKAGEVSQGDEIKIVIPANATGKELKLTIDKVSDVQTLITNKDILLSSIFEILKSFVENFDKSVTLSFKFDLNSLKGNEKAVVFYYDEVKKEWVKVGGTVSGNNITVEVNHFTKYAVFAVANAAPPTTDGLTKVSFSDIAAHWAEASIKQAVSAGIVMGYLDNTFKPGRTVTRAEFAVMLMNALKPQGDGAALTFTDKEKIGSWAQKSIAQAVYAGIISGYEDGSFRPNAEITRAEMAAMIAKALGLTGGTTETPGFADDKDIPDWAKGAVATIKNLGIIEGKGATQFAPGDKMTRAEAVTVLLKMLEQKSK</sequence>
<feature type="region of interest" description="Disordered" evidence="2">
    <location>
        <begin position="1144"/>
        <end position="1194"/>
    </location>
</feature>
<feature type="domain" description="SLH" evidence="3">
    <location>
        <begin position="1382"/>
        <end position="1445"/>
    </location>
</feature>
<evidence type="ECO:0000259" key="3">
    <source>
        <dbReference type="PROSITE" id="PS51272"/>
    </source>
</evidence>
<accession>A0ABX1XB11</accession>
<evidence type="ECO:0000256" key="2">
    <source>
        <dbReference type="SAM" id="MobiDB-lite"/>
    </source>
</evidence>
<feature type="domain" description="SLH" evidence="3">
    <location>
        <begin position="1447"/>
        <end position="1502"/>
    </location>
</feature>
<comment type="caution">
    <text evidence="4">The sequence shown here is derived from an EMBL/GenBank/DDBJ whole genome shotgun (WGS) entry which is preliminary data.</text>
</comment>
<evidence type="ECO:0000313" key="4">
    <source>
        <dbReference type="EMBL" id="NOU65544.1"/>
    </source>
</evidence>
<keyword evidence="5" id="KW-1185">Reference proteome</keyword>
<protein>
    <recommendedName>
        <fullName evidence="3">SLH domain-containing protein</fullName>
    </recommendedName>
</protein>
<dbReference type="PANTHER" id="PTHR43308">
    <property type="entry name" value="OUTER MEMBRANE PROTEIN ALPHA-RELATED"/>
    <property type="match status" value="1"/>
</dbReference>